<keyword evidence="6 8" id="KW-0472">Membrane</keyword>
<keyword evidence="4 8" id="KW-0812">Transmembrane</keyword>
<feature type="transmembrane region" description="Helical" evidence="8">
    <location>
        <begin position="31"/>
        <end position="50"/>
    </location>
</feature>
<feature type="compositionally biased region" description="Basic and acidic residues" evidence="7">
    <location>
        <begin position="532"/>
        <end position="551"/>
    </location>
</feature>
<accession>A0ABV9UYF4</accession>
<organism evidence="10 11">
    <name type="scientific">Streptomyces mauvecolor</name>
    <dbReference type="NCBI Taxonomy" id="58345"/>
    <lineage>
        <taxon>Bacteria</taxon>
        <taxon>Bacillati</taxon>
        <taxon>Actinomycetota</taxon>
        <taxon>Actinomycetes</taxon>
        <taxon>Kitasatosporales</taxon>
        <taxon>Streptomycetaceae</taxon>
        <taxon>Streptomyces</taxon>
    </lineage>
</organism>
<evidence type="ECO:0000256" key="3">
    <source>
        <dbReference type="ARBA" id="ARBA00022475"/>
    </source>
</evidence>
<feature type="transmembrane region" description="Helical" evidence="8">
    <location>
        <begin position="250"/>
        <end position="272"/>
    </location>
</feature>
<keyword evidence="5 8" id="KW-1133">Transmembrane helix</keyword>
<comment type="subcellular location">
    <subcellularLocation>
        <location evidence="1">Cell membrane</location>
        <topology evidence="1">Multi-pass membrane protein</topology>
    </subcellularLocation>
</comment>
<dbReference type="Pfam" id="PF02706">
    <property type="entry name" value="Wzz"/>
    <property type="match status" value="1"/>
</dbReference>
<feature type="domain" description="Polysaccharide chain length determinant N-terminal" evidence="9">
    <location>
        <begin position="16"/>
        <end position="100"/>
    </location>
</feature>
<proteinExistence type="inferred from homology"/>
<protein>
    <submittedName>
        <fullName evidence="10">Wzz/FepE/Etk N-terminal domain-containing protein</fullName>
    </submittedName>
</protein>
<evidence type="ECO:0000256" key="5">
    <source>
        <dbReference type="ARBA" id="ARBA00022989"/>
    </source>
</evidence>
<keyword evidence="3" id="KW-1003">Cell membrane</keyword>
<evidence type="ECO:0000313" key="10">
    <source>
        <dbReference type="EMBL" id="MFC4961254.1"/>
    </source>
</evidence>
<name>A0ABV9UYF4_9ACTN</name>
<evidence type="ECO:0000256" key="4">
    <source>
        <dbReference type="ARBA" id="ARBA00022692"/>
    </source>
</evidence>
<sequence length="551" mass="57413">MTPGKTSESSAAAPLLDLQALVVSVRRRRRLWASMALLGLLVGAAIAVLLPPPPSAVAKVLVAHQADQPNDPGTLIRTDVALLGTTRIADKALQALKSPEKPEDFIRDYRGTGLTNNLLQIDVTGASDADAVARAKALADAFVADHVSRMQEAAAAEAKALLDQRDRIQGDLAQVNKAIGDRSPGNDPKASASIESLFARRAELTSRITDFDQRAADARTGTPRLIAGTQIVDGPRTVPHSLPKAAGTDAAIGLVLGLVLGLAVAAVATVVADRPVLRREIAANLGASVIAELRRTPRPSATLWRRGRTPAPRERLTATLARTVRDSAERVSLLELGCARSASVIALDLAEALASDGPVVIIDGLPGLPLAHRRQKPGGPAVVNGGRAAAVSGGKYRFGVGSVAPGTAWTDLPYLGTRTVLVVRAGHAGAAWLHTVARQLADLGIAVTGVVLIDPDPRDRTDGTLWDGLHTALRGHDVRPARQNAGGTPPATAGGTPTHAVEAVGEDRRRTERPPTPASGASPALGAPPGRRLAEELRARGRVPDNDQEAR</sequence>
<dbReference type="InterPro" id="IPR003856">
    <property type="entry name" value="LPS_length_determ_N"/>
</dbReference>
<dbReference type="RefSeq" id="WP_344377822.1">
    <property type="nucleotide sequence ID" value="NZ_BAAASQ010000019.1"/>
</dbReference>
<evidence type="ECO:0000256" key="2">
    <source>
        <dbReference type="ARBA" id="ARBA00006683"/>
    </source>
</evidence>
<dbReference type="PANTHER" id="PTHR32309">
    <property type="entry name" value="TYROSINE-PROTEIN KINASE"/>
    <property type="match status" value="1"/>
</dbReference>
<feature type="compositionally biased region" description="Low complexity" evidence="7">
    <location>
        <begin position="518"/>
        <end position="531"/>
    </location>
</feature>
<comment type="similarity">
    <text evidence="2">Belongs to the CpsC/CapA family.</text>
</comment>
<dbReference type="PANTHER" id="PTHR32309:SF31">
    <property type="entry name" value="CAPSULAR EXOPOLYSACCHARIDE FAMILY"/>
    <property type="match status" value="1"/>
</dbReference>
<reference evidence="11" key="1">
    <citation type="journal article" date="2019" name="Int. J. Syst. Evol. Microbiol.">
        <title>The Global Catalogue of Microorganisms (GCM) 10K type strain sequencing project: providing services to taxonomists for standard genome sequencing and annotation.</title>
        <authorList>
            <consortium name="The Broad Institute Genomics Platform"/>
            <consortium name="The Broad Institute Genome Sequencing Center for Infectious Disease"/>
            <person name="Wu L."/>
            <person name="Ma J."/>
        </authorList>
    </citation>
    <scope>NUCLEOTIDE SEQUENCE [LARGE SCALE GENOMIC DNA]</scope>
    <source>
        <strain evidence="11">CCM 7224</strain>
    </source>
</reference>
<dbReference type="Proteomes" id="UP001595834">
    <property type="component" value="Unassembled WGS sequence"/>
</dbReference>
<evidence type="ECO:0000256" key="8">
    <source>
        <dbReference type="SAM" id="Phobius"/>
    </source>
</evidence>
<evidence type="ECO:0000256" key="6">
    <source>
        <dbReference type="ARBA" id="ARBA00023136"/>
    </source>
</evidence>
<dbReference type="InterPro" id="IPR050445">
    <property type="entry name" value="Bact_polysacc_biosynth/exp"/>
</dbReference>
<evidence type="ECO:0000259" key="9">
    <source>
        <dbReference type="Pfam" id="PF02706"/>
    </source>
</evidence>
<evidence type="ECO:0000256" key="1">
    <source>
        <dbReference type="ARBA" id="ARBA00004651"/>
    </source>
</evidence>
<gene>
    <name evidence="10" type="ORF">ACFPFX_33690</name>
</gene>
<comment type="caution">
    <text evidence="10">The sequence shown here is derived from an EMBL/GenBank/DDBJ whole genome shotgun (WGS) entry which is preliminary data.</text>
</comment>
<feature type="region of interest" description="Disordered" evidence="7">
    <location>
        <begin position="476"/>
        <end position="551"/>
    </location>
</feature>
<feature type="compositionally biased region" description="Low complexity" evidence="7">
    <location>
        <begin position="485"/>
        <end position="498"/>
    </location>
</feature>
<evidence type="ECO:0000256" key="7">
    <source>
        <dbReference type="SAM" id="MobiDB-lite"/>
    </source>
</evidence>
<dbReference type="EMBL" id="JBHSIZ010000045">
    <property type="protein sequence ID" value="MFC4961254.1"/>
    <property type="molecule type" value="Genomic_DNA"/>
</dbReference>
<keyword evidence="11" id="KW-1185">Reference proteome</keyword>
<evidence type="ECO:0000313" key="11">
    <source>
        <dbReference type="Proteomes" id="UP001595834"/>
    </source>
</evidence>